<protein>
    <submittedName>
        <fullName evidence="1">Uncharacterized protein</fullName>
    </submittedName>
</protein>
<sequence length="46" mass="5341">MLFGDCPIGCQSVALRIDVMLMGKEKHYHIEMMDKELVDFKNIRNA</sequence>
<evidence type="ECO:0000313" key="2">
    <source>
        <dbReference type="Proteomes" id="UP001054252"/>
    </source>
</evidence>
<comment type="caution">
    <text evidence="1">The sequence shown here is derived from an EMBL/GenBank/DDBJ whole genome shotgun (WGS) entry which is preliminary data.</text>
</comment>
<accession>A0AAV5IYL7</accession>
<reference evidence="1 2" key="1">
    <citation type="journal article" date="2021" name="Commun. Biol.">
        <title>The genome of Shorea leprosula (Dipterocarpaceae) highlights the ecological relevance of drought in aseasonal tropical rainforests.</title>
        <authorList>
            <person name="Ng K.K.S."/>
            <person name="Kobayashi M.J."/>
            <person name="Fawcett J.A."/>
            <person name="Hatakeyama M."/>
            <person name="Paape T."/>
            <person name="Ng C.H."/>
            <person name="Ang C.C."/>
            <person name="Tnah L.H."/>
            <person name="Lee C.T."/>
            <person name="Nishiyama T."/>
            <person name="Sese J."/>
            <person name="O'Brien M.J."/>
            <person name="Copetti D."/>
            <person name="Mohd Noor M.I."/>
            <person name="Ong R.C."/>
            <person name="Putra M."/>
            <person name="Sireger I.Z."/>
            <person name="Indrioko S."/>
            <person name="Kosugi Y."/>
            <person name="Izuno A."/>
            <person name="Isagi Y."/>
            <person name="Lee S.L."/>
            <person name="Shimizu K.K."/>
        </authorList>
    </citation>
    <scope>NUCLEOTIDE SEQUENCE [LARGE SCALE GENOMIC DNA]</scope>
    <source>
        <strain evidence="1">214</strain>
    </source>
</reference>
<proteinExistence type="predicted"/>
<name>A0AAV5IYL7_9ROSI</name>
<gene>
    <name evidence="1" type="ORF">SLEP1_g17007</name>
</gene>
<dbReference type="Proteomes" id="UP001054252">
    <property type="component" value="Unassembled WGS sequence"/>
</dbReference>
<dbReference type="EMBL" id="BPVZ01000022">
    <property type="protein sequence ID" value="GKV04919.1"/>
    <property type="molecule type" value="Genomic_DNA"/>
</dbReference>
<organism evidence="1 2">
    <name type="scientific">Rubroshorea leprosula</name>
    <dbReference type="NCBI Taxonomy" id="152421"/>
    <lineage>
        <taxon>Eukaryota</taxon>
        <taxon>Viridiplantae</taxon>
        <taxon>Streptophyta</taxon>
        <taxon>Embryophyta</taxon>
        <taxon>Tracheophyta</taxon>
        <taxon>Spermatophyta</taxon>
        <taxon>Magnoliopsida</taxon>
        <taxon>eudicotyledons</taxon>
        <taxon>Gunneridae</taxon>
        <taxon>Pentapetalae</taxon>
        <taxon>rosids</taxon>
        <taxon>malvids</taxon>
        <taxon>Malvales</taxon>
        <taxon>Dipterocarpaceae</taxon>
        <taxon>Rubroshorea</taxon>
    </lineage>
</organism>
<dbReference type="AlphaFoldDB" id="A0AAV5IYL7"/>
<evidence type="ECO:0000313" key="1">
    <source>
        <dbReference type="EMBL" id="GKV04919.1"/>
    </source>
</evidence>
<keyword evidence="2" id="KW-1185">Reference proteome</keyword>